<accession>A0A0A1WU11</accession>
<evidence type="ECO:0000259" key="7">
    <source>
        <dbReference type="PROSITE" id="PS50240"/>
    </source>
</evidence>
<dbReference type="EMBL" id="GBXI01011728">
    <property type="protein sequence ID" value="JAD02564.1"/>
    <property type="molecule type" value="Transcribed_RNA"/>
</dbReference>
<dbReference type="PROSITE" id="PS00134">
    <property type="entry name" value="TRYPSIN_HIS"/>
    <property type="match status" value="1"/>
</dbReference>
<comment type="similarity">
    <text evidence="1">Belongs to the peptidase S1 family.</text>
</comment>
<dbReference type="InterPro" id="IPR001314">
    <property type="entry name" value="Peptidase_S1A"/>
</dbReference>
<keyword evidence="5" id="KW-1015">Disulfide bond</keyword>
<name>A0A0A1WU11_ZEUCU</name>
<evidence type="ECO:0000256" key="6">
    <source>
        <dbReference type="SAM" id="SignalP"/>
    </source>
</evidence>
<evidence type="ECO:0000256" key="1">
    <source>
        <dbReference type="ARBA" id="ARBA00007664"/>
    </source>
</evidence>
<keyword evidence="4" id="KW-0720">Serine protease</keyword>
<dbReference type="PRINTS" id="PR00722">
    <property type="entry name" value="CHYMOTRYPSIN"/>
</dbReference>
<protein>
    <submittedName>
        <fullName evidence="8">Serine protease SP24D</fullName>
    </submittedName>
</protein>
<keyword evidence="6" id="KW-0732">Signal</keyword>
<reference evidence="8" key="2">
    <citation type="journal article" date="2015" name="Gigascience">
        <title>Reconstructing a comprehensive transcriptome assembly of a white-pupal translocated strain of the pest fruit fly Bactrocera cucurbitae.</title>
        <authorList>
            <person name="Sim S.B."/>
            <person name="Calla B."/>
            <person name="Hall B."/>
            <person name="DeRego T."/>
            <person name="Geib S.M."/>
        </authorList>
    </citation>
    <scope>NUCLEOTIDE SEQUENCE</scope>
</reference>
<dbReference type="SUPFAM" id="SSF50494">
    <property type="entry name" value="Trypsin-like serine proteases"/>
    <property type="match status" value="1"/>
</dbReference>
<organism evidence="8">
    <name type="scientific">Zeugodacus cucurbitae</name>
    <name type="common">Melon fruit fly</name>
    <name type="synonym">Bactrocera cucurbitae</name>
    <dbReference type="NCBI Taxonomy" id="28588"/>
    <lineage>
        <taxon>Eukaryota</taxon>
        <taxon>Metazoa</taxon>
        <taxon>Ecdysozoa</taxon>
        <taxon>Arthropoda</taxon>
        <taxon>Hexapoda</taxon>
        <taxon>Insecta</taxon>
        <taxon>Pterygota</taxon>
        <taxon>Neoptera</taxon>
        <taxon>Endopterygota</taxon>
        <taxon>Diptera</taxon>
        <taxon>Brachycera</taxon>
        <taxon>Muscomorpha</taxon>
        <taxon>Tephritoidea</taxon>
        <taxon>Tephritidae</taxon>
        <taxon>Zeugodacus</taxon>
        <taxon>Zeugodacus</taxon>
    </lineage>
</organism>
<evidence type="ECO:0000256" key="2">
    <source>
        <dbReference type="ARBA" id="ARBA00022670"/>
    </source>
</evidence>
<evidence type="ECO:0000256" key="3">
    <source>
        <dbReference type="ARBA" id="ARBA00022801"/>
    </source>
</evidence>
<dbReference type="PROSITE" id="PS50240">
    <property type="entry name" value="TRYPSIN_DOM"/>
    <property type="match status" value="1"/>
</dbReference>
<dbReference type="CDD" id="cd00190">
    <property type="entry name" value="Tryp_SPc"/>
    <property type="match status" value="1"/>
</dbReference>
<dbReference type="SMART" id="SM00020">
    <property type="entry name" value="Tryp_SPc"/>
    <property type="match status" value="1"/>
</dbReference>
<dbReference type="GO" id="GO:0006508">
    <property type="term" value="P:proteolysis"/>
    <property type="evidence" value="ECO:0007669"/>
    <property type="project" value="UniProtKB-KW"/>
</dbReference>
<dbReference type="AlphaFoldDB" id="A0A0A1WU11"/>
<dbReference type="FunFam" id="2.40.10.10:FF:000073">
    <property type="entry name" value="Trypsin alpha"/>
    <property type="match status" value="1"/>
</dbReference>
<feature type="domain" description="Peptidase S1" evidence="7">
    <location>
        <begin position="34"/>
        <end position="252"/>
    </location>
</feature>
<dbReference type="GO" id="GO:0004252">
    <property type="term" value="F:serine-type endopeptidase activity"/>
    <property type="evidence" value="ECO:0007669"/>
    <property type="project" value="InterPro"/>
</dbReference>
<evidence type="ECO:0000256" key="5">
    <source>
        <dbReference type="ARBA" id="ARBA00023157"/>
    </source>
</evidence>
<dbReference type="PANTHER" id="PTHR24276:SF91">
    <property type="entry name" value="AT26814P-RELATED"/>
    <property type="match status" value="1"/>
</dbReference>
<evidence type="ECO:0000256" key="4">
    <source>
        <dbReference type="ARBA" id="ARBA00022825"/>
    </source>
</evidence>
<dbReference type="Pfam" id="PF00089">
    <property type="entry name" value="Trypsin"/>
    <property type="match status" value="1"/>
</dbReference>
<dbReference type="InterPro" id="IPR043504">
    <property type="entry name" value="Peptidase_S1_PA_chymotrypsin"/>
</dbReference>
<dbReference type="InterPro" id="IPR050430">
    <property type="entry name" value="Peptidase_S1"/>
</dbReference>
<evidence type="ECO:0000313" key="8">
    <source>
        <dbReference type="EMBL" id="JAD02564.1"/>
    </source>
</evidence>
<dbReference type="InterPro" id="IPR001254">
    <property type="entry name" value="Trypsin_dom"/>
</dbReference>
<dbReference type="PANTHER" id="PTHR24276">
    <property type="entry name" value="POLYSERASE-RELATED"/>
    <property type="match status" value="1"/>
</dbReference>
<proteinExistence type="inferred from homology"/>
<gene>
    <name evidence="8" type="primary">Sp24D_0</name>
    <name evidence="8" type="ORF">g.3973</name>
</gene>
<keyword evidence="3" id="KW-0378">Hydrolase</keyword>
<keyword evidence="2 8" id="KW-0645">Protease</keyword>
<dbReference type="Gene3D" id="2.40.10.10">
    <property type="entry name" value="Trypsin-like serine proteases"/>
    <property type="match status" value="1"/>
</dbReference>
<sequence>MAYCSFVLFVAFCLVVGATQNGNGGAELRPNPRILRGQVAALGQFPYQVSVRLNKEHICGGALLSRTFVVTAAHCVYNVDERELLGVQAGTVSRADGGKFSAVSNVIIHPKFGFDNDIALLELETPFEYSETIQPIAFNTWQVPVGESVVISGWGRLQEGGGLSNRLLYSRALYTLADVECAQASGSNNSTILCLYGPQGYGFCDGDDGGPAVYKNVLVGIASYQVKACGTPTKGGFTKVAAYSNWLKAIMFG</sequence>
<feature type="signal peptide" evidence="6">
    <location>
        <begin position="1"/>
        <end position="18"/>
    </location>
</feature>
<dbReference type="GeneID" id="105208973"/>
<reference evidence="8" key="1">
    <citation type="submission" date="2014-11" db="EMBL/GenBank/DDBJ databases">
        <authorList>
            <person name="Geib S."/>
        </authorList>
    </citation>
    <scope>NUCLEOTIDE SEQUENCE</scope>
</reference>
<feature type="chain" id="PRO_5001982723" evidence="6">
    <location>
        <begin position="19"/>
        <end position="253"/>
    </location>
</feature>
<dbReference type="OrthoDB" id="60866at2759"/>
<dbReference type="InterPro" id="IPR009003">
    <property type="entry name" value="Peptidase_S1_PA"/>
</dbReference>
<dbReference type="InterPro" id="IPR018114">
    <property type="entry name" value="TRYPSIN_HIS"/>
</dbReference>